<dbReference type="AlphaFoldDB" id="A0A923RWS5"/>
<proteinExistence type="inferred from homology"/>
<evidence type="ECO:0000259" key="2">
    <source>
        <dbReference type="Pfam" id="PF07261"/>
    </source>
</evidence>
<dbReference type="InterPro" id="IPR006343">
    <property type="entry name" value="DnaB/C_C"/>
</dbReference>
<dbReference type="InterPro" id="IPR034829">
    <property type="entry name" value="DnaD-like_sf"/>
</dbReference>
<evidence type="ECO:0000256" key="1">
    <source>
        <dbReference type="ARBA" id="ARBA00093462"/>
    </source>
</evidence>
<dbReference type="RefSeq" id="WP_054327488.1">
    <property type="nucleotide sequence ID" value="NZ_JACOPL010000007.1"/>
</dbReference>
<protein>
    <submittedName>
        <fullName evidence="3">DnaD domain protein</fullName>
    </submittedName>
</protein>
<keyword evidence="4" id="KW-1185">Reference proteome</keyword>
<gene>
    <name evidence="3" type="ORF">H8S45_08720</name>
</gene>
<feature type="domain" description="DnaB/C C-terminal" evidence="2">
    <location>
        <begin position="209"/>
        <end position="266"/>
    </location>
</feature>
<dbReference type="Gene3D" id="1.10.10.630">
    <property type="entry name" value="DnaD domain-like"/>
    <property type="match status" value="1"/>
</dbReference>
<dbReference type="Pfam" id="PF07261">
    <property type="entry name" value="DnaB_2"/>
    <property type="match status" value="2"/>
</dbReference>
<accession>A0A923RWS5</accession>
<dbReference type="EMBL" id="JACOPL010000007">
    <property type="protein sequence ID" value="MBC5725536.1"/>
    <property type="molecule type" value="Genomic_DNA"/>
</dbReference>
<name>A0A923RWS5_9FIRM</name>
<evidence type="ECO:0000313" key="4">
    <source>
        <dbReference type="Proteomes" id="UP000606499"/>
    </source>
</evidence>
<comment type="similarity">
    <text evidence="1">Belongs to the DnaB/DnaD family.</text>
</comment>
<feature type="domain" description="DnaB/C C-terminal" evidence="2">
    <location>
        <begin position="111"/>
        <end position="182"/>
    </location>
</feature>
<sequence length="309" mass="34078">MAPTSVLLPEGELRVARCDMLDKLIAVGDGDAALLYLYILRHGGAADAKVAARVLHLSGERYERAAFTLNQLTAPVQVSETDKPADAPQYTTDELRRARMDDHRFAAVCESAEATLGRTLTEGQLRCLLTAYDHLGLDAGAIIELLSYLKKEKGTVRLADIKREAYQWADMGIVTAPDAQQYLARRVNEKPLSDAVYRALGADPAQPAPKEQRVCRFALAHGFPPEAVELAVRRTDRHQGRRSLDYTLGILRKWDAGGVHTVSEITALEPEARAVVGQTTAQPTDSATLAAWEQDWAARVRSHRRKTEE</sequence>
<reference evidence="3" key="1">
    <citation type="submission" date="2020-08" db="EMBL/GenBank/DDBJ databases">
        <title>Genome public.</title>
        <authorList>
            <person name="Liu C."/>
            <person name="Sun Q."/>
        </authorList>
    </citation>
    <scope>NUCLEOTIDE SEQUENCE</scope>
    <source>
        <strain evidence="3">NSJ-28</strain>
    </source>
</reference>
<organism evidence="3 4">
    <name type="scientific">Agathobaculum faecis</name>
    <dbReference type="NCBI Taxonomy" id="2763013"/>
    <lineage>
        <taxon>Bacteria</taxon>
        <taxon>Bacillati</taxon>
        <taxon>Bacillota</taxon>
        <taxon>Clostridia</taxon>
        <taxon>Eubacteriales</taxon>
        <taxon>Butyricicoccaceae</taxon>
        <taxon>Agathobaculum</taxon>
    </lineage>
</organism>
<comment type="caution">
    <text evidence="3">The sequence shown here is derived from an EMBL/GenBank/DDBJ whole genome shotgun (WGS) entry which is preliminary data.</text>
</comment>
<dbReference type="Proteomes" id="UP000606499">
    <property type="component" value="Unassembled WGS sequence"/>
</dbReference>
<evidence type="ECO:0000313" key="3">
    <source>
        <dbReference type="EMBL" id="MBC5725536.1"/>
    </source>
</evidence>